<organism evidence="2 3">
    <name type="scientific">Pseudidiomarina maritima</name>
    <dbReference type="NCBI Taxonomy" id="519453"/>
    <lineage>
        <taxon>Bacteria</taxon>
        <taxon>Pseudomonadati</taxon>
        <taxon>Pseudomonadota</taxon>
        <taxon>Gammaproteobacteria</taxon>
        <taxon>Alteromonadales</taxon>
        <taxon>Idiomarinaceae</taxon>
        <taxon>Pseudidiomarina</taxon>
    </lineage>
</organism>
<evidence type="ECO:0000313" key="3">
    <source>
        <dbReference type="Proteomes" id="UP000246964"/>
    </source>
</evidence>
<keyword evidence="1" id="KW-0732">Signal</keyword>
<dbReference type="EMBL" id="QGTT01000022">
    <property type="protein sequence ID" value="PWW08862.1"/>
    <property type="molecule type" value="Genomic_DNA"/>
</dbReference>
<keyword evidence="3" id="KW-1185">Reference proteome</keyword>
<accession>A0A317Q165</accession>
<evidence type="ECO:0000313" key="2">
    <source>
        <dbReference type="EMBL" id="PWW08862.1"/>
    </source>
</evidence>
<feature type="signal peptide" evidence="1">
    <location>
        <begin position="1"/>
        <end position="23"/>
    </location>
</feature>
<feature type="chain" id="PRO_5016447522" description="DUF2946 family protein" evidence="1">
    <location>
        <begin position="24"/>
        <end position="113"/>
    </location>
</feature>
<protein>
    <recommendedName>
        <fullName evidence="4">DUF2946 family protein</fullName>
    </recommendedName>
</protein>
<proteinExistence type="predicted"/>
<reference evidence="2 3" key="1">
    <citation type="submission" date="2018-05" db="EMBL/GenBank/DDBJ databases">
        <title>Freshwater and sediment microbial communities from various areas in North America, analyzing microbe dynamics in response to fracking.</title>
        <authorList>
            <person name="Lamendella R."/>
        </authorList>
    </citation>
    <scope>NUCLEOTIDE SEQUENCE [LARGE SCALE GENOMIC DNA]</scope>
    <source>
        <strain evidence="2 3">125B1</strain>
    </source>
</reference>
<comment type="caution">
    <text evidence="2">The sequence shown here is derived from an EMBL/GenBank/DDBJ whole genome shotgun (WGS) entry which is preliminary data.</text>
</comment>
<name>A0A317Q165_9GAMM</name>
<evidence type="ECO:0000256" key="1">
    <source>
        <dbReference type="SAM" id="SignalP"/>
    </source>
</evidence>
<evidence type="ECO:0008006" key="4">
    <source>
        <dbReference type="Google" id="ProtNLM"/>
    </source>
</evidence>
<dbReference type="Proteomes" id="UP000246964">
    <property type="component" value="Unassembled WGS sequence"/>
</dbReference>
<sequence length="113" mass="12815">MLRLGFLILVLVAVLTQISQAVADVHQSHQSSSEQHLNFEHDESHIDKRNLPKSGEISFDYHHCCHCHGSFHLYAMKAEKTLALPRMGTIRPGYTEFYTNPLSSPLFRPPISS</sequence>
<dbReference type="AlphaFoldDB" id="A0A317Q165"/>
<gene>
    <name evidence="2" type="ORF">DET45_1228</name>
</gene>